<dbReference type="Pfam" id="PF02458">
    <property type="entry name" value="Transferase"/>
    <property type="match status" value="1"/>
</dbReference>
<dbReference type="FunFam" id="3.30.559.10:FF:000015">
    <property type="entry name" value="Spermidine hydroxycinnamoyl transferase"/>
    <property type="match status" value="1"/>
</dbReference>
<proteinExistence type="inferred from homology"/>
<keyword evidence="2 5" id="KW-0808">Transferase</keyword>
<evidence type="ECO:0000256" key="2">
    <source>
        <dbReference type="ARBA" id="ARBA00022679"/>
    </source>
</evidence>
<dbReference type="EC" id="2.3.1.99" evidence="4"/>
<dbReference type="InParanoid" id="A0A251USP1"/>
<sequence>MKVVVRESTMVRPAEGTPAIKLWNSCLDLTAPNFHIQLVYFYRPNGAANFFDTKVMKDALSRALVAFYPMAGRFKRGEDGRIEVNCQGQGALFLEAESDGEIDDFGDFAPKFEFLKLVPVVDYSLGIDSYPLLVVQVTYFKCGGVSLGVGLHHRVVDGLSAMHFINTWSGIARGLDITLPPFIDRTLLRAQDPPRPTFVHVEFHSDPVVNVPLHVSSHETKTVCSVFKLTRDQLDMLKTKSKEADGNTNTISYSSFEILSGHVWKCVCKARGLPNYLDTKLNIAVDGRARFEPPLPPGYFGNVVFTTTAIATAGEIQLKPTWQAASKIHDALVTMNNDYLRSAVDYLEQHLDQKPMVSYKHTNLRITSWARLPIQDADFGWGRPIYTGPTWIPLEGICFVLPSPINDGSLSIIIGLEAEQIKLFSSFLYEI</sequence>
<dbReference type="STRING" id="4232.A0A251USP1"/>
<dbReference type="InterPro" id="IPR050317">
    <property type="entry name" value="Plant_Fungal_Acyltransferase"/>
</dbReference>
<dbReference type="InterPro" id="IPR023213">
    <property type="entry name" value="CAT-like_dom_sf"/>
</dbReference>
<keyword evidence="3 4" id="KW-0012">Acyltransferase</keyword>
<keyword evidence="6" id="KW-1185">Reference proteome</keyword>
<organism evidence="5 6">
    <name type="scientific">Helianthus annuus</name>
    <name type="common">Common sunflower</name>
    <dbReference type="NCBI Taxonomy" id="4232"/>
    <lineage>
        <taxon>Eukaryota</taxon>
        <taxon>Viridiplantae</taxon>
        <taxon>Streptophyta</taxon>
        <taxon>Embryophyta</taxon>
        <taxon>Tracheophyta</taxon>
        <taxon>Spermatophyta</taxon>
        <taxon>Magnoliopsida</taxon>
        <taxon>eudicotyledons</taxon>
        <taxon>Gunneridae</taxon>
        <taxon>Pentapetalae</taxon>
        <taxon>asterids</taxon>
        <taxon>campanulids</taxon>
        <taxon>Asterales</taxon>
        <taxon>Asteraceae</taxon>
        <taxon>Asteroideae</taxon>
        <taxon>Heliantheae alliance</taxon>
        <taxon>Heliantheae</taxon>
        <taxon>Helianthus</taxon>
    </lineage>
</organism>
<evidence type="ECO:0000256" key="1">
    <source>
        <dbReference type="ARBA" id="ARBA00009861"/>
    </source>
</evidence>
<dbReference type="GO" id="GO:0047205">
    <property type="term" value="F:quinate O-hydroxycinnamoyltransferase activity"/>
    <property type="evidence" value="ECO:0007669"/>
    <property type="project" value="UniProtKB-EC"/>
</dbReference>
<dbReference type="Gene3D" id="3.30.559.10">
    <property type="entry name" value="Chloramphenicol acetyltransferase-like domain"/>
    <property type="match status" value="2"/>
</dbReference>
<reference evidence="4 6" key="1">
    <citation type="journal article" date="2017" name="Nature">
        <title>The sunflower genome provides insights into oil metabolism, flowering and Asterid evolution.</title>
        <authorList>
            <person name="Badouin H."/>
            <person name="Gouzy J."/>
            <person name="Grassa C.J."/>
            <person name="Murat F."/>
            <person name="Staton S.E."/>
            <person name="Cottret L."/>
            <person name="Lelandais-Briere C."/>
            <person name="Owens G.L."/>
            <person name="Carrere S."/>
            <person name="Mayjonade B."/>
            <person name="Legrand L."/>
            <person name="Gill N."/>
            <person name="Kane N.C."/>
            <person name="Bowers J.E."/>
            <person name="Hubner S."/>
            <person name="Bellec A."/>
            <person name="Berard A."/>
            <person name="Berges H."/>
            <person name="Blanchet N."/>
            <person name="Boniface M.C."/>
            <person name="Brunel D."/>
            <person name="Catrice O."/>
            <person name="Chaidir N."/>
            <person name="Claudel C."/>
            <person name="Donnadieu C."/>
            <person name="Faraut T."/>
            <person name="Fievet G."/>
            <person name="Helmstetter N."/>
            <person name="King M."/>
            <person name="Knapp S.J."/>
            <person name="Lai Z."/>
            <person name="Le Paslier M.C."/>
            <person name="Lippi Y."/>
            <person name="Lorenzon L."/>
            <person name="Mandel J.R."/>
            <person name="Marage G."/>
            <person name="Marchand G."/>
            <person name="Marquand E."/>
            <person name="Bret-Mestries E."/>
            <person name="Morien E."/>
            <person name="Nambeesan S."/>
            <person name="Nguyen T."/>
            <person name="Pegot-Espagnet P."/>
            <person name="Pouilly N."/>
            <person name="Raftis F."/>
            <person name="Sallet E."/>
            <person name="Schiex T."/>
            <person name="Thomas J."/>
            <person name="Vandecasteele C."/>
            <person name="Vares D."/>
            <person name="Vear F."/>
            <person name="Vautrin S."/>
            <person name="Crespi M."/>
            <person name="Mangin B."/>
            <person name="Burke J.M."/>
            <person name="Salse J."/>
            <person name="Munos S."/>
            <person name="Vincourt P."/>
            <person name="Rieseberg L.H."/>
            <person name="Langlade N.B."/>
        </authorList>
    </citation>
    <scope>NUCLEOTIDE SEQUENCE [LARGE SCALE GENOMIC DNA]</scope>
    <source>
        <strain evidence="6">cv. SF193</strain>
        <tissue evidence="4">Leaves</tissue>
    </source>
</reference>
<dbReference type="PANTHER" id="PTHR31642:SF11">
    <property type="entry name" value="SHIKIMATE O-HYDROXYCINNAMOYLTRANSFERASE"/>
    <property type="match status" value="1"/>
</dbReference>
<reference evidence="5" key="2">
    <citation type="submission" date="2017-02" db="EMBL/GenBank/DDBJ databases">
        <title>Sunflower complete genome.</title>
        <authorList>
            <person name="Langlade N."/>
            <person name="Munos S."/>
        </authorList>
    </citation>
    <scope>NUCLEOTIDE SEQUENCE [LARGE SCALE GENOMIC DNA]</scope>
    <source>
        <tissue evidence="5">Leaves</tissue>
    </source>
</reference>
<evidence type="ECO:0000313" key="5">
    <source>
        <dbReference type="EMBL" id="OTG26397.1"/>
    </source>
</evidence>
<evidence type="ECO:0000313" key="6">
    <source>
        <dbReference type="Proteomes" id="UP000215914"/>
    </source>
</evidence>
<gene>
    <name evidence="5" type="ORF">HannXRQ_Chr05g0158211</name>
    <name evidence="4" type="ORF">HanXRQr2_Chr05g0226791</name>
</gene>
<dbReference type="GO" id="GO:0050266">
    <property type="term" value="F:rosmarinate synthase activity"/>
    <property type="evidence" value="ECO:0007669"/>
    <property type="project" value="UniProtKB-ARBA"/>
</dbReference>
<name>A0A251USP1_HELAN</name>
<dbReference type="Proteomes" id="UP000215914">
    <property type="component" value="Chromosome 5"/>
</dbReference>
<comment type="similarity">
    <text evidence="1">Belongs to the plant acyltransferase family.</text>
</comment>
<accession>A0A251USP1</accession>
<dbReference type="OrthoDB" id="671439at2759"/>
<dbReference type="Gramene" id="mRNA:HanXRQr2_Chr05g0226791">
    <property type="protein sequence ID" value="CDS:HanXRQr2_Chr05g0226791.1"/>
    <property type="gene ID" value="HanXRQr2_Chr05g0226791"/>
</dbReference>
<dbReference type="EMBL" id="CM007894">
    <property type="protein sequence ID" value="OTG26397.1"/>
    <property type="molecule type" value="Genomic_DNA"/>
</dbReference>
<protein>
    <submittedName>
        <fullName evidence="5">Putative transferase, Chloramphenicol acetyltransferase-like domain protein</fullName>
    </submittedName>
    <submittedName>
        <fullName evidence="4">Quinate O-hydroxycinnamoyltransferase</fullName>
        <ecNumber evidence="4">2.3.1.99</ecNumber>
    </submittedName>
</protein>
<reference evidence="4" key="3">
    <citation type="submission" date="2020-06" db="EMBL/GenBank/DDBJ databases">
        <title>Helianthus annuus Genome sequencing and assembly Release 2.</title>
        <authorList>
            <person name="Gouzy J."/>
            <person name="Langlade N."/>
            <person name="Munos S."/>
        </authorList>
    </citation>
    <scope>NUCLEOTIDE SEQUENCE</scope>
    <source>
        <tissue evidence="4">Leaves</tissue>
    </source>
</reference>
<dbReference type="FunFam" id="3.30.559.10:FF:000008">
    <property type="entry name" value="Tryptamine hydroxycinnamoyl transferase"/>
    <property type="match status" value="1"/>
</dbReference>
<dbReference type="GO" id="GO:0016747">
    <property type="term" value="F:acyltransferase activity, transferring groups other than amino-acyl groups"/>
    <property type="evidence" value="ECO:0000318"/>
    <property type="project" value="GO_Central"/>
</dbReference>
<dbReference type="AlphaFoldDB" id="A0A251USP1"/>
<dbReference type="EMBL" id="MNCJ02000320">
    <property type="protein sequence ID" value="KAF5806883.1"/>
    <property type="molecule type" value="Genomic_DNA"/>
</dbReference>
<evidence type="ECO:0000313" key="4">
    <source>
        <dbReference type="EMBL" id="KAF5806883.1"/>
    </source>
</evidence>
<evidence type="ECO:0000256" key="3">
    <source>
        <dbReference type="ARBA" id="ARBA00023315"/>
    </source>
</evidence>
<dbReference type="PANTHER" id="PTHR31642">
    <property type="entry name" value="TRICHOTHECENE 3-O-ACETYLTRANSFERASE"/>
    <property type="match status" value="1"/>
</dbReference>